<accession>A0A6A4KZP3</accession>
<dbReference type="InterPro" id="IPR040256">
    <property type="entry name" value="At4g02000-like"/>
</dbReference>
<comment type="caution">
    <text evidence="2">The sequence shown here is derived from an EMBL/GenBank/DDBJ whole genome shotgun (WGS) entry which is preliminary data.</text>
</comment>
<evidence type="ECO:0000313" key="2">
    <source>
        <dbReference type="EMBL" id="KAE9448369.1"/>
    </source>
</evidence>
<dbReference type="Proteomes" id="UP000428333">
    <property type="component" value="Linkage Group LG12"/>
</dbReference>
<dbReference type="OrthoDB" id="1939300at2759"/>
<protein>
    <recommendedName>
        <fullName evidence="1">DUF4283 domain-containing protein</fullName>
    </recommendedName>
</protein>
<dbReference type="PANTHER" id="PTHR31286">
    <property type="entry name" value="GLYCINE-RICH CELL WALL STRUCTURAL PROTEIN 1.8-LIKE"/>
    <property type="match status" value="1"/>
</dbReference>
<keyword evidence="3" id="KW-1185">Reference proteome</keyword>
<dbReference type="EMBL" id="QEFC01003430">
    <property type="protein sequence ID" value="KAE9448369.1"/>
    <property type="molecule type" value="Genomic_DNA"/>
</dbReference>
<evidence type="ECO:0000313" key="3">
    <source>
        <dbReference type="Proteomes" id="UP000428333"/>
    </source>
</evidence>
<dbReference type="Pfam" id="PF14111">
    <property type="entry name" value="DUF4283"/>
    <property type="match status" value="1"/>
</dbReference>
<proteinExistence type="predicted"/>
<organism evidence="2 3">
    <name type="scientific">Rhododendron williamsianum</name>
    <dbReference type="NCBI Taxonomy" id="262921"/>
    <lineage>
        <taxon>Eukaryota</taxon>
        <taxon>Viridiplantae</taxon>
        <taxon>Streptophyta</taxon>
        <taxon>Embryophyta</taxon>
        <taxon>Tracheophyta</taxon>
        <taxon>Spermatophyta</taxon>
        <taxon>Magnoliopsida</taxon>
        <taxon>eudicotyledons</taxon>
        <taxon>Gunneridae</taxon>
        <taxon>Pentapetalae</taxon>
        <taxon>asterids</taxon>
        <taxon>Ericales</taxon>
        <taxon>Ericaceae</taxon>
        <taxon>Ericoideae</taxon>
        <taxon>Rhodoreae</taxon>
        <taxon>Rhododendron</taxon>
    </lineage>
</organism>
<dbReference type="InterPro" id="IPR025558">
    <property type="entry name" value="DUF4283"/>
</dbReference>
<dbReference type="PANTHER" id="PTHR31286:SF99">
    <property type="entry name" value="DUF4283 DOMAIN-CONTAINING PROTEIN"/>
    <property type="match status" value="1"/>
</dbReference>
<dbReference type="AlphaFoldDB" id="A0A6A4KZP3"/>
<gene>
    <name evidence="2" type="ORF">C3L33_19717</name>
</gene>
<reference evidence="2 3" key="1">
    <citation type="journal article" date="2019" name="Genome Biol. Evol.">
        <title>The Rhododendron genome and chromosomal organization provide insight into shared whole-genome duplications across the heath family (Ericaceae).</title>
        <authorList>
            <person name="Soza V.L."/>
            <person name="Lindsley D."/>
            <person name="Waalkes A."/>
            <person name="Ramage E."/>
            <person name="Patwardhan R.P."/>
            <person name="Burton J.N."/>
            <person name="Adey A."/>
            <person name="Kumar A."/>
            <person name="Qiu R."/>
            <person name="Shendure J."/>
            <person name="Hall B."/>
        </authorList>
    </citation>
    <scope>NUCLEOTIDE SEQUENCE [LARGE SCALE GENOMIC DNA]</scope>
    <source>
        <strain evidence="2">RSF 1966-606</strain>
    </source>
</reference>
<evidence type="ECO:0000259" key="1">
    <source>
        <dbReference type="Pfam" id="PF14111"/>
    </source>
</evidence>
<feature type="non-terminal residue" evidence="2">
    <location>
        <position position="1"/>
    </location>
</feature>
<sequence>MDLSVDFPLLTSVISAPNPSFGIRNSNGKGIGNPASRLNVIDVLESVTTDNNEHREIQADDTPTVRQIKSLNAEVRALRAEVEEKRKMLASSSVRTDPAVLAMGPSWKDKVSPPMEGAERWKDCIVGHFVDKKLPYLMVRSFAFNMWGKFGLKDVQSNDKGFFFFQFGVEGACRQVLEADPCHMGGKLMVLQEWYSGIVLEKEGLTRLPIWIQLYNVPLQYWSAEGLSYLASAVGKPLYADEMTESVKRVSFAKVCVEVDLKSSLPHSFDLITSSGQLVIIDVKYPWRPAICTSCGVFGHFECGQNKETGQRVSEQMVGKGPSVPQNKVWVVKAGKDDVSVTIPSVSQGPNLVMPGVELPCINHDIQKRVLAANEELAHIQSRCANAPGDPI</sequence>
<feature type="domain" description="DUF4283" evidence="1">
    <location>
        <begin position="118"/>
        <end position="199"/>
    </location>
</feature>
<name>A0A6A4KZP3_9ERIC</name>